<dbReference type="InterPro" id="IPR036570">
    <property type="entry name" value="HORMA_dom_sf"/>
</dbReference>
<sequence length="250" mass="28785">MMRNNVKIVWTEESVIEKTAFHLALANTMGRSVQIAKIGRKGFNGRKALADVITEFLEIISHTVLFNYSGYPAEMFDTVSYGDILIHKCRVKEVLDYVNGSLQTIHRWVKLDKLSHFAACILDKENKVVIEVVIIIMGVQYSHLRDVLTSEAVDMKRQFQQTIFSLQRGTYIENMKNIFRHEEIRFEIHTKLRGGCEVKLKKRAYEPKWEKYDQFAPENLRPCGRRIDSKLVEIISSLSAIKKDCGGIGS</sequence>
<keyword evidence="3" id="KW-1185">Reference proteome</keyword>
<dbReference type="PANTHER" id="PTHR11842:SF10">
    <property type="entry name" value="MITOTIC SPINDLE ASSEMBLY CHECKPOINT PROTEIN MAD2B"/>
    <property type="match status" value="1"/>
</dbReference>
<name>A0A498SDD3_ACAVI</name>
<reference evidence="2 3" key="1">
    <citation type="submission" date="2018-08" db="EMBL/GenBank/DDBJ databases">
        <authorList>
            <person name="Laetsch R D."/>
            <person name="Stevens L."/>
            <person name="Kumar S."/>
            <person name="Blaxter L. M."/>
        </authorList>
    </citation>
    <scope>NUCLEOTIDE SEQUENCE [LARGE SCALE GENOMIC DNA]</scope>
</reference>
<feature type="domain" description="HORMA" evidence="1">
    <location>
        <begin position="47"/>
        <end position="250"/>
    </location>
</feature>
<dbReference type="STRING" id="6277.A0A498SDD3"/>
<evidence type="ECO:0000313" key="2">
    <source>
        <dbReference type="EMBL" id="VBB31566.1"/>
    </source>
</evidence>
<dbReference type="OrthoDB" id="21254at2759"/>
<dbReference type="GO" id="GO:0016035">
    <property type="term" value="C:zeta DNA polymerase complex"/>
    <property type="evidence" value="ECO:0007669"/>
    <property type="project" value="TreeGrafter"/>
</dbReference>
<dbReference type="Proteomes" id="UP000276991">
    <property type="component" value="Unassembled WGS sequence"/>
</dbReference>
<dbReference type="PANTHER" id="PTHR11842">
    <property type="entry name" value="MITOTIC SPINDLE ASSEMBLY CHECKPOINT PROTEIN MAD2"/>
    <property type="match status" value="1"/>
</dbReference>
<proteinExistence type="predicted"/>
<dbReference type="AlphaFoldDB" id="A0A498SDD3"/>
<dbReference type="Gene3D" id="3.30.900.10">
    <property type="entry name" value="HORMA domain"/>
    <property type="match status" value="1"/>
</dbReference>
<dbReference type="InterPro" id="IPR045091">
    <property type="entry name" value="Mad2-like"/>
</dbReference>
<organism evidence="2 3">
    <name type="scientific">Acanthocheilonema viteae</name>
    <name type="common">Filarial nematode worm</name>
    <name type="synonym">Dipetalonema viteae</name>
    <dbReference type="NCBI Taxonomy" id="6277"/>
    <lineage>
        <taxon>Eukaryota</taxon>
        <taxon>Metazoa</taxon>
        <taxon>Ecdysozoa</taxon>
        <taxon>Nematoda</taxon>
        <taxon>Chromadorea</taxon>
        <taxon>Rhabditida</taxon>
        <taxon>Spirurina</taxon>
        <taxon>Spiruromorpha</taxon>
        <taxon>Filarioidea</taxon>
        <taxon>Onchocercidae</taxon>
        <taxon>Acanthocheilonema</taxon>
    </lineage>
</organism>
<accession>A0A498SDD3</accession>
<dbReference type="InterPro" id="IPR003511">
    <property type="entry name" value="HORMA_dom"/>
</dbReference>
<gene>
    <name evidence="2" type="ORF">NAV_LOCUS6357</name>
</gene>
<dbReference type="EMBL" id="UPTC01001286">
    <property type="protein sequence ID" value="VBB31566.1"/>
    <property type="molecule type" value="Genomic_DNA"/>
</dbReference>
<dbReference type="PROSITE" id="PS50815">
    <property type="entry name" value="HORMA"/>
    <property type="match status" value="1"/>
</dbReference>
<dbReference type="SUPFAM" id="SSF56019">
    <property type="entry name" value="The spindle assembly checkpoint protein mad2"/>
    <property type="match status" value="1"/>
</dbReference>
<protein>
    <recommendedName>
        <fullName evidence="1">HORMA domain-containing protein</fullName>
    </recommendedName>
</protein>
<evidence type="ECO:0000313" key="3">
    <source>
        <dbReference type="Proteomes" id="UP000276991"/>
    </source>
</evidence>
<evidence type="ECO:0000259" key="1">
    <source>
        <dbReference type="PROSITE" id="PS50815"/>
    </source>
</evidence>